<proteinExistence type="predicted"/>
<gene>
    <name evidence="1" type="ORF">UX70_C0001G0739</name>
</gene>
<dbReference type="AlphaFoldDB" id="A0A0G4AT00"/>
<name>A0A0G4AT00_9BACT</name>
<accession>A0A0G4AT00</accession>
<sequence length="55" mass="6056">MESVKQLHKRGVTINQGHILLSRVDPLADGEVEKSVLLYVIPAEAGMCSTSIHRK</sequence>
<dbReference type="EMBL" id="CP011209">
    <property type="protein sequence ID" value="AKM78450.1"/>
    <property type="molecule type" value="Genomic_DNA"/>
</dbReference>
<dbReference type="Proteomes" id="UP000035656">
    <property type="component" value="Chromosome"/>
</dbReference>
<dbReference type="KEGG" id="pwo:UX70_C0001G0739"/>
<organism evidence="1 2">
    <name type="scientific">Candidatus Wolfebacteria bacterium GW2011_GWB1_47_1</name>
    <dbReference type="NCBI Taxonomy" id="1619007"/>
    <lineage>
        <taxon>Bacteria</taxon>
        <taxon>Candidatus Wolfeibacteriota</taxon>
    </lineage>
</organism>
<reference evidence="1 2" key="1">
    <citation type="journal article" date="2015" name="Nature">
        <title>rRNA introns, odd ribosomes, and small enigmatic genomes across a large radiation of phyla.</title>
        <authorList>
            <person name="Brown C.T."/>
            <person name="Hug L.A."/>
            <person name="Thomas B.C."/>
            <person name="Sharon I."/>
            <person name="Castelle C.J."/>
            <person name="Singh A."/>
            <person name="Wilkins M.J."/>
            <person name="Williams K.H."/>
            <person name="Banfield J.F."/>
        </authorList>
    </citation>
    <scope>NUCLEOTIDE SEQUENCE [LARGE SCALE GENOMIC DNA]</scope>
</reference>
<evidence type="ECO:0000313" key="2">
    <source>
        <dbReference type="Proteomes" id="UP000035656"/>
    </source>
</evidence>
<dbReference type="STRING" id="1619007.UX70_C0001G0739"/>
<evidence type="ECO:0000313" key="1">
    <source>
        <dbReference type="EMBL" id="AKM78450.1"/>
    </source>
</evidence>
<protein>
    <submittedName>
        <fullName evidence="1">Uncharacterized protein</fullName>
    </submittedName>
</protein>